<keyword evidence="2" id="KW-1185">Reference proteome</keyword>
<reference evidence="1 2" key="1">
    <citation type="journal article" date="2017" name="Genome Announc.">
        <title>Draft Genome Sequences of Salinivibrio proteolyticus, Salinivibrio sharmensis, Salinivibrio siamensis, Salinivibrio costicola subsp. alcaliphilus, Salinivibrio costicola subsp. vallismortis, and 29 New Isolates Belonging to the Genus Salinivibrio.</title>
        <authorList>
            <person name="Lopez-Hermoso C."/>
            <person name="de la Haba R.R."/>
            <person name="Sanchez-Porro C."/>
            <person name="Bayliss S.C."/>
            <person name="Feil E.J."/>
            <person name="Ventosa A."/>
        </authorList>
    </citation>
    <scope>NUCLEOTIDE SEQUENCE [LARGE SCALE GENOMIC DNA]</scope>
    <source>
        <strain evidence="1 2">AL184</strain>
    </source>
</reference>
<evidence type="ECO:0000313" key="2">
    <source>
        <dbReference type="Proteomes" id="UP000189021"/>
    </source>
</evidence>
<accession>A0AB36JSV6</accession>
<gene>
    <name evidence="1" type="ORF">BZG00_16100</name>
</gene>
<sequence>VCKKPIPVVHYFQYFKEGSPLMNDNANGSAFSDILSPTTERTGPESEDYSIDNSKLFEERVGIDDFATSQEEIGKSERLLKAKNNKIIALSRINNGASLDSSYTQLED</sequence>
<organism evidence="1 2">
    <name type="scientific">Salinivibrio kushneri</name>
    <dbReference type="NCBI Taxonomy" id="1908198"/>
    <lineage>
        <taxon>Bacteria</taxon>
        <taxon>Pseudomonadati</taxon>
        <taxon>Pseudomonadota</taxon>
        <taxon>Gammaproteobacteria</taxon>
        <taxon>Vibrionales</taxon>
        <taxon>Vibrionaceae</taxon>
        <taxon>Salinivibrio</taxon>
    </lineage>
</organism>
<dbReference type="AlphaFoldDB" id="A0AB36JSV6"/>
<comment type="caution">
    <text evidence="1">The sequence shown here is derived from an EMBL/GenBank/DDBJ whole genome shotgun (WGS) entry which is preliminary data.</text>
</comment>
<name>A0AB36JSV6_9GAMM</name>
<feature type="non-terminal residue" evidence="1">
    <location>
        <position position="1"/>
    </location>
</feature>
<evidence type="ECO:0000313" key="1">
    <source>
        <dbReference type="EMBL" id="OOE32890.1"/>
    </source>
</evidence>
<protein>
    <submittedName>
        <fullName evidence="1">Uncharacterized protein</fullName>
    </submittedName>
</protein>
<dbReference type="Proteomes" id="UP000189021">
    <property type="component" value="Unassembled WGS sequence"/>
</dbReference>
<feature type="non-terminal residue" evidence="1">
    <location>
        <position position="108"/>
    </location>
</feature>
<dbReference type="EMBL" id="MUEK01000106">
    <property type="protein sequence ID" value="OOE32890.1"/>
    <property type="molecule type" value="Genomic_DNA"/>
</dbReference>
<proteinExistence type="predicted"/>